<feature type="signal peptide" evidence="15">
    <location>
        <begin position="1"/>
        <end position="23"/>
    </location>
</feature>
<organism evidence="16 17">
    <name type="scientific">Chryseolinea serpens</name>
    <dbReference type="NCBI Taxonomy" id="947013"/>
    <lineage>
        <taxon>Bacteria</taxon>
        <taxon>Pseudomonadati</taxon>
        <taxon>Bacteroidota</taxon>
        <taxon>Cytophagia</taxon>
        <taxon>Cytophagales</taxon>
        <taxon>Fulvivirgaceae</taxon>
        <taxon>Chryseolinea</taxon>
    </lineage>
</organism>
<dbReference type="GO" id="GO:0006006">
    <property type="term" value="P:glucose metabolic process"/>
    <property type="evidence" value="ECO:0007669"/>
    <property type="project" value="TreeGrafter"/>
</dbReference>
<evidence type="ECO:0000256" key="13">
    <source>
        <dbReference type="PIRSR" id="PIRSR005096-2"/>
    </source>
</evidence>
<evidence type="ECO:0000256" key="1">
    <source>
        <dbReference type="ARBA" id="ARBA00001913"/>
    </source>
</evidence>
<dbReference type="PANTHER" id="PTHR10091">
    <property type="entry name" value="ALDOSE-1-EPIMERASE"/>
    <property type="match status" value="1"/>
</dbReference>
<feature type="binding site" evidence="14">
    <location>
        <begin position="220"/>
        <end position="222"/>
    </location>
    <ligand>
        <name>beta-D-galactose</name>
        <dbReference type="ChEBI" id="CHEBI:27667"/>
    </ligand>
</feature>
<dbReference type="PANTHER" id="PTHR10091:SF0">
    <property type="entry name" value="GALACTOSE MUTAROTASE"/>
    <property type="match status" value="1"/>
</dbReference>
<dbReference type="RefSeq" id="WP_073132323.1">
    <property type="nucleotide sequence ID" value="NZ_FQWQ01000001.1"/>
</dbReference>
<dbReference type="GO" id="GO:0030246">
    <property type="term" value="F:carbohydrate binding"/>
    <property type="evidence" value="ECO:0007669"/>
    <property type="project" value="InterPro"/>
</dbReference>
<dbReference type="CDD" id="cd09019">
    <property type="entry name" value="galactose_mutarotase_like"/>
    <property type="match status" value="1"/>
</dbReference>
<comment type="cofactor">
    <cofactor evidence="1">
        <name>Ca(2+)</name>
        <dbReference type="ChEBI" id="CHEBI:29108"/>
    </cofactor>
</comment>
<comment type="subunit">
    <text evidence="5">Monomer.</text>
</comment>
<comment type="subcellular location">
    <subcellularLocation>
        <location evidence="2">Cytoplasm</location>
    </subcellularLocation>
</comment>
<evidence type="ECO:0000256" key="11">
    <source>
        <dbReference type="PIRNR" id="PIRNR005096"/>
    </source>
</evidence>
<name>A0A1M5LXF6_9BACT</name>
<keyword evidence="6" id="KW-0963">Cytoplasm</keyword>
<feature type="active site" description="Proton donor" evidence="12">
    <location>
        <position position="220"/>
    </location>
</feature>
<evidence type="ECO:0000256" key="4">
    <source>
        <dbReference type="ARBA" id="ARBA00006206"/>
    </source>
</evidence>
<dbReference type="InterPro" id="IPR008183">
    <property type="entry name" value="Aldose_1/G6P_1-epimerase"/>
</dbReference>
<keyword evidence="8" id="KW-0106">Calcium</keyword>
<evidence type="ECO:0000256" key="9">
    <source>
        <dbReference type="ARBA" id="ARBA00023235"/>
    </source>
</evidence>
<dbReference type="OrthoDB" id="9779408at2"/>
<dbReference type="GO" id="GO:0033499">
    <property type="term" value="P:galactose catabolic process via UDP-galactose, Leloir pathway"/>
    <property type="evidence" value="ECO:0007669"/>
    <property type="project" value="TreeGrafter"/>
</dbReference>
<dbReference type="InterPro" id="IPR011013">
    <property type="entry name" value="Gal_mutarotase_sf_dom"/>
</dbReference>
<keyword evidence="15" id="KW-0732">Signal</keyword>
<feature type="active site" description="Proton acceptor" evidence="12">
    <location>
        <position position="358"/>
    </location>
</feature>
<gene>
    <name evidence="16" type="ORF">SAMN04488109_1453</name>
</gene>
<evidence type="ECO:0000256" key="6">
    <source>
        <dbReference type="ARBA" id="ARBA00022490"/>
    </source>
</evidence>
<evidence type="ECO:0000256" key="2">
    <source>
        <dbReference type="ARBA" id="ARBA00004496"/>
    </source>
</evidence>
<comment type="catalytic activity">
    <reaction evidence="11">
        <text>alpha-D-glucose = beta-D-glucose</text>
        <dbReference type="Rhea" id="RHEA:10264"/>
        <dbReference type="ChEBI" id="CHEBI:15903"/>
        <dbReference type="ChEBI" id="CHEBI:17925"/>
        <dbReference type="EC" id="5.1.3.3"/>
    </reaction>
</comment>
<dbReference type="STRING" id="947013.SAMN04488109_1453"/>
<evidence type="ECO:0000256" key="5">
    <source>
        <dbReference type="ARBA" id="ARBA00011245"/>
    </source>
</evidence>
<dbReference type="AlphaFoldDB" id="A0A1M5LXF6"/>
<keyword evidence="10 11" id="KW-0119">Carbohydrate metabolism</keyword>
<feature type="binding site" evidence="13">
    <location>
        <position position="293"/>
    </location>
    <ligand>
        <name>beta-D-galactose</name>
        <dbReference type="ChEBI" id="CHEBI:27667"/>
    </ligand>
</feature>
<keyword evidence="7" id="KW-0597">Phosphoprotein</keyword>
<accession>A0A1M5LXF6</accession>
<dbReference type="UniPathway" id="UPA00242"/>
<evidence type="ECO:0000256" key="7">
    <source>
        <dbReference type="ARBA" id="ARBA00022553"/>
    </source>
</evidence>
<evidence type="ECO:0000256" key="15">
    <source>
        <dbReference type="SAM" id="SignalP"/>
    </source>
</evidence>
<keyword evidence="9 11" id="KW-0413">Isomerase</keyword>
<dbReference type="Pfam" id="PF01263">
    <property type="entry name" value="Aldose_epim"/>
    <property type="match status" value="1"/>
</dbReference>
<dbReference type="Gene3D" id="2.70.98.10">
    <property type="match status" value="1"/>
</dbReference>
<protein>
    <recommendedName>
        <fullName evidence="11">Aldose 1-epimerase</fullName>
        <ecNumber evidence="11">5.1.3.3</ecNumber>
    </recommendedName>
</protein>
<evidence type="ECO:0000256" key="10">
    <source>
        <dbReference type="ARBA" id="ARBA00023277"/>
    </source>
</evidence>
<dbReference type="GO" id="GO:0004034">
    <property type="term" value="F:aldose 1-epimerase activity"/>
    <property type="evidence" value="ECO:0007669"/>
    <property type="project" value="UniProtKB-EC"/>
</dbReference>
<dbReference type="Proteomes" id="UP000184212">
    <property type="component" value="Unassembled WGS sequence"/>
</dbReference>
<dbReference type="InterPro" id="IPR015443">
    <property type="entry name" value="Aldose_1-epimerase"/>
</dbReference>
<feature type="chain" id="PRO_5012793432" description="Aldose 1-epimerase" evidence="15">
    <location>
        <begin position="24"/>
        <end position="393"/>
    </location>
</feature>
<comment type="similarity">
    <text evidence="4 11">Belongs to the aldose epimerase family.</text>
</comment>
<dbReference type="InterPro" id="IPR014718">
    <property type="entry name" value="GH-type_carb-bd"/>
</dbReference>
<dbReference type="InterPro" id="IPR047215">
    <property type="entry name" value="Galactose_mutarotase-like"/>
</dbReference>
<dbReference type="GO" id="GO:0005737">
    <property type="term" value="C:cytoplasm"/>
    <property type="evidence" value="ECO:0007669"/>
    <property type="project" value="UniProtKB-SubCell"/>
</dbReference>
<evidence type="ECO:0000313" key="16">
    <source>
        <dbReference type="EMBL" id="SHG69792.1"/>
    </source>
</evidence>
<proteinExistence type="inferred from homology"/>
<dbReference type="EMBL" id="FQWQ01000001">
    <property type="protein sequence ID" value="SHG69792.1"/>
    <property type="molecule type" value="Genomic_DNA"/>
</dbReference>
<evidence type="ECO:0000256" key="12">
    <source>
        <dbReference type="PIRSR" id="PIRSR005096-1"/>
    </source>
</evidence>
<evidence type="ECO:0000313" key="17">
    <source>
        <dbReference type="Proteomes" id="UP000184212"/>
    </source>
</evidence>
<dbReference type="SUPFAM" id="SSF74650">
    <property type="entry name" value="Galactose mutarotase-like"/>
    <property type="match status" value="1"/>
</dbReference>
<dbReference type="FunFam" id="2.70.98.10:FF:000003">
    <property type="entry name" value="Aldose 1-epimerase"/>
    <property type="match status" value="1"/>
</dbReference>
<evidence type="ECO:0000256" key="14">
    <source>
        <dbReference type="PIRSR" id="PIRSR005096-3"/>
    </source>
</evidence>
<evidence type="ECO:0000256" key="8">
    <source>
        <dbReference type="ARBA" id="ARBA00022837"/>
    </source>
</evidence>
<evidence type="ECO:0000256" key="3">
    <source>
        <dbReference type="ARBA" id="ARBA00005028"/>
    </source>
</evidence>
<keyword evidence="17" id="KW-1185">Reference proteome</keyword>
<dbReference type="EC" id="5.1.3.3" evidence="11"/>
<reference evidence="16 17" key="1">
    <citation type="submission" date="2016-11" db="EMBL/GenBank/DDBJ databases">
        <authorList>
            <person name="Jaros S."/>
            <person name="Januszkiewicz K."/>
            <person name="Wedrychowicz H."/>
        </authorList>
    </citation>
    <scope>NUCLEOTIDE SEQUENCE [LARGE SCALE GENOMIC DNA]</scope>
    <source>
        <strain evidence="16 17">DSM 24574</strain>
    </source>
</reference>
<feature type="binding site" evidence="14">
    <location>
        <begin position="120"/>
        <end position="121"/>
    </location>
    <ligand>
        <name>beta-D-galactose</name>
        <dbReference type="ChEBI" id="CHEBI:27667"/>
    </ligand>
</feature>
<dbReference type="PIRSF" id="PIRSF005096">
    <property type="entry name" value="GALM"/>
    <property type="match status" value="1"/>
</dbReference>
<comment type="pathway">
    <text evidence="3 11">Carbohydrate metabolism; hexose metabolism.</text>
</comment>
<dbReference type="NCBIfam" id="NF008277">
    <property type="entry name" value="PRK11055.1"/>
    <property type="match status" value="1"/>
</dbReference>
<sequence>MRKYLLYLPVGLAVMLMTNSCKPKTDQPAETQAVDSAAHGPSVSEAPYGTLPDGTAVTLYTLKNTQGTEMTVTNYGGLITTLKTADKNGTFEDIVLGYDSLQGYLKASPFFGALVGRYGNRIAKGKFTLDGKTYSLAVNNGPNALHGGVKGFDKVVWTATPSTSADGASLKLTYLSKDMEEGYPGNLQVEVNYTLTNANELKLDYKATTDKKTVLNLTQHTYFNLSGNTKTDILGHTLTLAASKFVPVDKGLIPTGKLQDVKGTPFDFLTPHRVGERINDDKDPQIKMGGGYDHCWVLDKTGPGLTPFATLYDSASGRFLEGFTTEPAVQFYTGNFLDGSITGKHNTTYAKRYGLCLETEHYPDSPNQPQFPTTVLNPGETYTSQTVFKFSTK</sequence>